<name>A0A1H6DEF8_9ACTN</name>
<dbReference type="Proteomes" id="UP000236732">
    <property type="component" value="Unassembled WGS sequence"/>
</dbReference>
<protein>
    <submittedName>
        <fullName evidence="1">Uncharacterized protein</fullName>
    </submittedName>
</protein>
<sequence>MVAAGAWQDNTFVAGLYVVTSPHRVRLVLDAGTGTAVATWSTVPLTSSRLE</sequence>
<gene>
    <name evidence="1" type="ORF">SAMN05444920_105262</name>
</gene>
<proteinExistence type="predicted"/>
<dbReference type="EMBL" id="FNVT01000005">
    <property type="protein sequence ID" value="SEG83817.1"/>
    <property type="molecule type" value="Genomic_DNA"/>
</dbReference>
<dbReference type="AlphaFoldDB" id="A0A1H6DEF8"/>
<accession>A0A1H6DEF8</accession>
<reference evidence="1 2" key="1">
    <citation type="submission" date="2016-10" db="EMBL/GenBank/DDBJ databases">
        <authorList>
            <person name="de Groot N.N."/>
        </authorList>
    </citation>
    <scope>NUCLEOTIDE SEQUENCE [LARGE SCALE GENOMIC DNA]</scope>
    <source>
        <strain evidence="1 2">CGMCC 4.7037</strain>
    </source>
</reference>
<organism evidence="1 2">
    <name type="scientific">Nonomuraea solani</name>
    <dbReference type="NCBI Taxonomy" id="1144553"/>
    <lineage>
        <taxon>Bacteria</taxon>
        <taxon>Bacillati</taxon>
        <taxon>Actinomycetota</taxon>
        <taxon>Actinomycetes</taxon>
        <taxon>Streptosporangiales</taxon>
        <taxon>Streptosporangiaceae</taxon>
        <taxon>Nonomuraea</taxon>
    </lineage>
</organism>
<evidence type="ECO:0000313" key="1">
    <source>
        <dbReference type="EMBL" id="SEG83817.1"/>
    </source>
</evidence>
<dbReference type="RefSeq" id="WP_200824120.1">
    <property type="nucleotide sequence ID" value="NZ_FNVT01000005.1"/>
</dbReference>
<keyword evidence="2" id="KW-1185">Reference proteome</keyword>
<evidence type="ECO:0000313" key="2">
    <source>
        <dbReference type="Proteomes" id="UP000236732"/>
    </source>
</evidence>